<organism evidence="2 3">
    <name type="scientific">Trifolium pratense</name>
    <name type="common">Red clover</name>
    <dbReference type="NCBI Taxonomy" id="57577"/>
    <lineage>
        <taxon>Eukaryota</taxon>
        <taxon>Viridiplantae</taxon>
        <taxon>Streptophyta</taxon>
        <taxon>Embryophyta</taxon>
        <taxon>Tracheophyta</taxon>
        <taxon>Spermatophyta</taxon>
        <taxon>Magnoliopsida</taxon>
        <taxon>eudicotyledons</taxon>
        <taxon>Gunneridae</taxon>
        <taxon>Pentapetalae</taxon>
        <taxon>rosids</taxon>
        <taxon>fabids</taxon>
        <taxon>Fabales</taxon>
        <taxon>Fabaceae</taxon>
        <taxon>Papilionoideae</taxon>
        <taxon>50 kb inversion clade</taxon>
        <taxon>NPAAA clade</taxon>
        <taxon>Hologalegina</taxon>
        <taxon>IRL clade</taxon>
        <taxon>Trifolieae</taxon>
        <taxon>Trifolium</taxon>
    </lineage>
</organism>
<evidence type="ECO:0000256" key="1">
    <source>
        <dbReference type="SAM" id="MobiDB-lite"/>
    </source>
</evidence>
<feature type="non-terminal residue" evidence="2">
    <location>
        <position position="21"/>
    </location>
</feature>
<dbReference type="EMBL" id="ASHM01234704">
    <property type="protein sequence ID" value="PNX68803.1"/>
    <property type="molecule type" value="Genomic_DNA"/>
</dbReference>
<feature type="region of interest" description="Disordered" evidence="1">
    <location>
        <begin position="1"/>
        <end position="21"/>
    </location>
</feature>
<comment type="caution">
    <text evidence="2">The sequence shown here is derived from an EMBL/GenBank/DDBJ whole genome shotgun (WGS) entry which is preliminary data.</text>
</comment>
<accession>A0A2K3KRB5</accession>
<dbReference type="Proteomes" id="UP000236291">
    <property type="component" value="Unassembled WGS sequence"/>
</dbReference>
<proteinExistence type="predicted"/>
<evidence type="ECO:0000313" key="3">
    <source>
        <dbReference type="Proteomes" id="UP000236291"/>
    </source>
</evidence>
<evidence type="ECO:0000313" key="2">
    <source>
        <dbReference type="EMBL" id="PNX68803.1"/>
    </source>
</evidence>
<sequence>MKNSKNTTVSSPDSGGFRRLA</sequence>
<gene>
    <name evidence="2" type="ORF">L195_g064146</name>
</gene>
<feature type="compositionally biased region" description="Polar residues" evidence="1">
    <location>
        <begin position="1"/>
        <end position="13"/>
    </location>
</feature>
<reference evidence="2 3" key="1">
    <citation type="journal article" date="2014" name="Am. J. Bot.">
        <title>Genome assembly and annotation for red clover (Trifolium pratense; Fabaceae).</title>
        <authorList>
            <person name="Istvanek J."/>
            <person name="Jaros M."/>
            <person name="Krenek A."/>
            <person name="Repkova J."/>
        </authorList>
    </citation>
    <scope>NUCLEOTIDE SEQUENCE [LARGE SCALE GENOMIC DNA]</scope>
    <source>
        <strain evidence="3">cv. Tatra</strain>
        <tissue evidence="2">Young leaves</tissue>
    </source>
</reference>
<name>A0A2K3KRB5_TRIPR</name>
<dbReference type="AlphaFoldDB" id="A0A2K3KRB5"/>
<reference evidence="2 3" key="2">
    <citation type="journal article" date="2017" name="Front. Plant Sci.">
        <title>Gene Classification and Mining of Molecular Markers Useful in Red Clover (Trifolium pratense) Breeding.</title>
        <authorList>
            <person name="Istvanek J."/>
            <person name="Dluhosova J."/>
            <person name="Dluhos P."/>
            <person name="Patkova L."/>
            <person name="Nedelnik J."/>
            <person name="Repkova J."/>
        </authorList>
    </citation>
    <scope>NUCLEOTIDE SEQUENCE [LARGE SCALE GENOMIC DNA]</scope>
    <source>
        <strain evidence="3">cv. Tatra</strain>
        <tissue evidence="2">Young leaves</tissue>
    </source>
</reference>
<protein>
    <submittedName>
        <fullName evidence="2">Uncharacterized protein</fullName>
    </submittedName>
</protein>